<name>A0A8E6B2H0_9BACT</name>
<dbReference type="AlphaFoldDB" id="A0A8E6B2H0"/>
<keyword evidence="1" id="KW-1133">Transmembrane helix</keyword>
<reference evidence="2" key="1">
    <citation type="submission" date="2021-05" db="EMBL/GenBank/DDBJ databases">
        <title>Complete genome sequence of the cellulolytic planctomycete Telmatocola sphagniphila SP2T and characterization of the first cellulase from planctomycetes.</title>
        <authorList>
            <person name="Rakitin A.L."/>
            <person name="Beletsky A.V."/>
            <person name="Naumoff D.G."/>
            <person name="Kulichevskaya I.S."/>
            <person name="Mardanov A.V."/>
            <person name="Ravin N.V."/>
            <person name="Dedysh S.N."/>
        </authorList>
    </citation>
    <scope>NUCLEOTIDE SEQUENCE</scope>
    <source>
        <strain evidence="2">SP2T</strain>
    </source>
</reference>
<protein>
    <submittedName>
        <fullName evidence="2">Uncharacterized protein</fullName>
    </submittedName>
</protein>
<organism evidence="2 3">
    <name type="scientific">Telmatocola sphagniphila</name>
    <dbReference type="NCBI Taxonomy" id="1123043"/>
    <lineage>
        <taxon>Bacteria</taxon>
        <taxon>Pseudomonadati</taxon>
        <taxon>Planctomycetota</taxon>
        <taxon>Planctomycetia</taxon>
        <taxon>Gemmatales</taxon>
        <taxon>Gemmataceae</taxon>
    </lineage>
</organism>
<sequence>MRCPKCRRKFPLNWLNPGPLEIFDTPGGILAVSTFLIGLGIVLHFYVSDLAGFILYGIACAMLAPWYMAYKNSRVCYCPACNRKQQVYPWSM</sequence>
<keyword evidence="1" id="KW-0472">Membrane</keyword>
<evidence type="ECO:0000313" key="3">
    <source>
        <dbReference type="Proteomes" id="UP000676194"/>
    </source>
</evidence>
<dbReference type="Proteomes" id="UP000676194">
    <property type="component" value="Chromosome"/>
</dbReference>
<proteinExistence type="predicted"/>
<evidence type="ECO:0000313" key="2">
    <source>
        <dbReference type="EMBL" id="QVL30481.1"/>
    </source>
</evidence>
<accession>A0A8E6B2H0</accession>
<dbReference type="RefSeq" id="WP_213494352.1">
    <property type="nucleotide sequence ID" value="NZ_CP074694.1"/>
</dbReference>
<feature type="transmembrane region" description="Helical" evidence="1">
    <location>
        <begin position="53"/>
        <end position="70"/>
    </location>
</feature>
<dbReference type="KEGG" id="tsph:KIH39_16660"/>
<feature type="transmembrane region" description="Helical" evidence="1">
    <location>
        <begin position="28"/>
        <end position="47"/>
    </location>
</feature>
<dbReference type="EMBL" id="CP074694">
    <property type="protein sequence ID" value="QVL30481.1"/>
    <property type="molecule type" value="Genomic_DNA"/>
</dbReference>
<keyword evidence="1" id="KW-0812">Transmembrane</keyword>
<keyword evidence="3" id="KW-1185">Reference proteome</keyword>
<gene>
    <name evidence="2" type="ORF">KIH39_16660</name>
</gene>
<evidence type="ECO:0000256" key="1">
    <source>
        <dbReference type="SAM" id="Phobius"/>
    </source>
</evidence>